<sequence length="209" mass="23102">MVSIYIPRGIVTGKVACGLKKLCPCEFKDVKPAQIQLFGAVQHGKYIQKDSFELSLLPDFLEAGDYRVVKSILTRWLSLRLDRNWNSQLPPAAGVGNDHVHVVAVIPAVKIVCLAVYTVFTMSLNESSLVKELKEELKNQLPEGIKLVEAKCGNYQLKCEDVAGRRTSEVERMIQTLAARDEMDLSLSVKAAFPSATSRSTIDVIVIVV</sequence>
<dbReference type="EMBL" id="JASMQC010000027">
    <property type="protein sequence ID" value="KAK1933915.1"/>
    <property type="molecule type" value="Genomic_DNA"/>
</dbReference>
<dbReference type="Proteomes" id="UP001259832">
    <property type="component" value="Unassembled WGS sequence"/>
</dbReference>
<evidence type="ECO:0000313" key="2">
    <source>
        <dbReference type="Proteomes" id="UP001259832"/>
    </source>
</evidence>
<accession>A0AAD9G8X4</accession>
<gene>
    <name evidence="1" type="ORF">P3T76_011675</name>
</gene>
<protein>
    <submittedName>
        <fullName evidence="1">Uncharacterized protein</fullName>
    </submittedName>
</protein>
<reference evidence="1" key="1">
    <citation type="submission" date="2023-08" db="EMBL/GenBank/DDBJ databases">
        <title>Reference Genome Resource for the Citrus Pathogen Phytophthora citrophthora.</title>
        <authorList>
            <person name="Moller H."/>
            <person name="Coetzee B."/>
            <person name="Rose L.J."/>
            <person name="Van Niekerk J.M."/>
        </authorList>
    </citation>
    <scope>NUCLEOTIDE SEQUENCE</scope>
    <source>
        <strain evidence="1">STE-U-9442</strain>
    </source>
</reference>
<proteinExistence type="predicted"/>
<name>A0AAD9G8X4_9STRA</name>
<comment type="caution">
    <text evidence="1">The sequence shown here is derived from an EMBL/GenBank/DDBJ whole genome shotgun (WGS) entry which is preliminary data.</text>
</comment>
<keyword evidence="2" id="KW-1185">Reference proteome</keyword>
<evidence type="ECO:0000313" key="1">
    <source>
        <dbReference type="EMBL" id="KAK1933915.1"/>
    </source>
</evidence>
<dbReference type="AlphaFoldDB" id="A0AAD9G8X4"/>
<organism evidence="1 2">
    <name type="scientific">Phytophthora citrophthora</name>
    <dbReference type="NCBI Taxonomy" id="4793"/>
    <lineage>
        <taxon>Eukaryota</taxon>
        <taxon>Sar</taxon>
        <taxon>Stramenopiles</taxon>
        <taxon>Oomycota</taxon>
        <taxon>Peronosporomycetes</taxon>
        <taxon>Peronosporales</taxon>
        <taxon>Peronosporaceae</taxon>
        <taxon>Phytophthora</taxon>
    </lineage>
</organism>